<accession>A0A6J8DDJ7</accession>
<proteinExistence type="predicted"/>
<keyword evidence="2" id="KW-1185">Reference proteome</keyword>
<reference evidence="1 2" key="1">
    <citation type="submission" date="2020-06" db="EMBL/GenBank/DDBJ databases">
        <authorList>
            <person name="Li R."/>
            <person name="Bekaert M."/>
        </authorList>
    </citation>
    <scope>NUCLEOTIDE SEQUENCE [LARGE SCALE GENOMIC DNA]</scope>
    <source>
        <strain evidence="2">wild</strain>
    </source>
</reference>
<dbReference type="AlphaFoldDB" id="A0A6J8DDJ7"/>
<evidence type="ECO:0000313" key="2">
    <source>
        <dbReference type="Proteomes" id="UP000507470"/>
    </source>
</evidence>
<gene>
    <name evidence="1" type="ORF">MCOR_38865</name>
</gene>
<dbReference type="Proteomes" id="UP000507470">
    <property type="component" value="Unassembled WGS sequence"/>
</dbReference>
<protein>
    <submittedName>
        <fullName evidence="1">Uncharacterized protein</fullName>
    </submittedName>
</protein>
<sequence length="237" mass="28251">MDQMRIYWLKRLNWYSDDALDFFIQDVQLIDPLIVNNAVPAKNLLERYYGSMRIREVSFNSLFYEAPRIWITRRKREYGVGIVNSLTADDIQYCFDEYFRSLTRNLNFGNCEPSVNIRYPDPFLLLDAGPLAISSQNVQNLLGSLIQVGNEVYQVSAYTVHRYQHYYSVIYLPEQNRSIIYDNNYGILQNHFSVYKLRQLYHYYRNCKDCYNIDYPDETVSLILLVKMERNDNNKKS</sequence>
<organism evidence="1 2">
    <name type="scientific">Mytilus coruscus</name>
    <name type="common">Sea mussel</name>
    <dbReference type="NCBI Taxonomy" id="42192"/>
    <lineage>
        <taxon>Eukaryota</taxon>
        <taxon>Metazoa</taxon>
        <taxon>Spiralia</taxon>
        <taxon>Lophotrochozoa</taxon>
        <taxon>Mollusca</taxon>
        <taxon>Bivalvia</taxon>
        <taxon>Autobranchia</taxon>
        <taxon>Pteriomorphia</taxon>
        <taxon>Mytilida</taxon>
        <taxon>Mytiloidea</taxon>
        <taxon>Mytilidae</taxon>
        <taxon>Mytilinae</taxon>
        <taxon>Mytilus</taxon>
    </lineage>
</organism>
<evidence type="ECO:0000313" key="1">
    <source>
        <dbReference type="EMBL" id="CAC5405150.1"/>
    </source>
</evidence>
<dbReference type="EMBL" id="CACVKT020007083">
    <property type="protein sequence ID" value="CAC5405150.1"/>
    <property type="molecule type" value="Genomic_DNA"/>
</dbReference>
<name>A0A6J8DDJ7_MYTCO</name>
<dbReference type="OrthoDB" id="10354339at2759"/>